<gene>
    <name evidence="2" type="ORF">BDK51DRAFT_32788</name>
</gene>
<evidence type="ECO:0000313" key="2">
    <source>
        <dbReference type="EMBL" id="RKO84781.1"/>
    </source>
</evidence>
<keyword evidence="3" id="KW-1185">Reference proteome</keyword>
<organism evidence="2 3">
    <name type="scientific">Blyttiomyces helicus</name>
    <dbReference type="NCBI Taxonomy" id="388810"/>
    <lineage>
        <taxon>Eukaryota</taxon>
        <taxon>Fungi</taxon>
        <taxon>Fungi incertae sedis</taxon>
        <taxon>Chytridiomycota</taxon>
        <taxon>Chytridiomycota incertae sedis</taxon>
        <taxon>Chytridiomycetes</taxon>
        <taxon>Chytridiomycetes incertae sedis</taxon>
        <taxon>Blyttiomyces</taxon>
    </lineage>
</organism>
<feature type="region of interest" description="Disordered" evidence="1">
    <location>
        <begin position="213"/>
        <end position="240"/>
    </location>
</feature>
<dbReference type="Proteomes" id="UP000269721">
    <property type="component" value="Unassembled WGS sequence"/>
</dbReference>
<accession>A0A4P9VYC6</accession>
<feature type="region of interest" description="Disordered" evidence="1">
    <location>
        <begin position="1"/>
        <end position="31"/>
    </location>
</feature>
<feature type="compositionally biased region" description="Acidic residues" evidence="1">
    <location>
        <begin position="22"/>
        <end position="31"/>
    </location>
</feature>
<protein>
    <submittedName>
        <fullName evidence="2">Uncharacterized protein</fullName>
    </submittedName>
</protein>
<evidence type="ECO:0000313" key="3">
    <source>
        <dbReference type="Proteomes" id="UP000269721"/>
    </source>
</evidence>
<proteinExistence type="predicted"/>
<dbReference type="AlphaFoldDB" id="A0A4P9VYC6"/>
<sequence length="386" mass="43555">MIEQDRAGLGRRIKTSSKFSPDDDGGVGEAPDDIAGLFEDEESRLHLLHIDELRDKYPDCIAGAASCLWVACSTSSPGRAFREIDEMHTERCDAVGEIELVRPVNTTPYPLIKYQAGLARRIEGRIREVGIVPVAELRNIEGTQFLDDWEFRDWNYPTRQRVAICFRDREGRKIRIHDPPQPASPPPIGVRSVGSLLAQNELSAVEDRESVRFQRKRRSPITAKNRSNEPMRGPFSRAERDRVHDRDVAVRRLLASAEFHVPPFHRTGKGGFLAYVPRLAGGAAVGGWEGGVTSRPHIKFCRDRTLLVNGGLPKPSVVEVRQQDKFKGDTRWGEVEKGTICRRAREYSQERKKEEEVGIIHPSSSLHDTSLFMMDTSLFMMNPAVH</sequence>
<dbReference type="EMBL" id="KZ999741">
    <property type="protein sequence ID" value="RKO84781.1"/>
    <property type="molecule type" value="Genomic_DNA"/>
</dbReference>
<name>A0A4P9VYC6_9FUNG</name>
<reference evidence="3" key="1">
    <citation type="journal article" date="2018" name="Nat. Microbiol.">
        <title>Leveraging single-cell genomics to expand the fungal tree of life.</title>
        <authorList>
            <person name="Ahrendt S.R."/>
            <person name="Quandt C.A."/>
            <person name="Ciobanu D."/>
            <person name="Clum A."/>
            <person name="Salamov A."/>
            <person name="Andreopoulos B."/>
            <person name="Cheng J.F."/>
            <person name="Woyke T."/>
            <person name="Pelin A."/>
            <person name="Henrissat B."/>
            <person name="Reynolds N.K."/>
            <person name="Benny G.L."/>
            <person name="Smith M.E."/>
            <person name="James T.Y."/>
            <person name="Grigoriev I.V."/>
        </authorList>
    </citation>
    <scope>NUCLEOTIDE SEQUENCE [LARGE SCALE GENOMIC DNA]</scope>
</reference>
<evidence type="ECO:0000256" key="1">
    <source>
        <dbReference type="SAM" id="MobiDB-lite"/>
    </source>
</evidence>